<dbReference type="GO" id="GO:0007283">
    <property type="term" value="P:spermatogenesis"/>
    <property type="evidence" value="ECO:0007669"/>
    <property type="project" value="TreeGrafter"/>
</dbReference>
<evidence type="ECO:0000256" key="3">
    <source>
        <dbReference type="SAM" id="Coils"/>
    </source>
</evidence>
<dbReference type="PANTHER" id="PTHR28575:SF1">
    <property type="entry name" value="MEIOSIS-SPECIFIC PROTEIN MEI4"/>
    <property type="match status" value="1"/>
</dbReference>
<dbReference type="GO" id="GO:0042138">
    <property type="term" value="P:meiotic DNA double-strand break formation"/>
    <property type="evidence" value="ECO:0007669"/>
    <property type="project" value="InterPro"/>
</dbReference>
<keyword evidence="1" id="KW-0469">Meiosis</keyword>
<dbReference type="EMBL" id="JABXBU010000003">
    <property type="protein sequence ID" value="KAF8792747.1"/>
    <property type="molecule type" value="Genomic_DNA"/>
</dbReference>
<comment type="caution">
    <text evidence="4">The sequence shown here is derived from an EMBL/GenBank/DDBJ whole genome shotgun (WGS) entry which is preliminary data.</text>
</comment>
<name>A0A8T0FNJ2_ARGBR</name>
<sequence>MESKFSGIDEMPSDKTINQLEEDELLVNYVQRVKLAVAVAVIKSTPENMTPEDYARFLVDTFSTDVDSWKEKCQKLEQNMFNIQQKLEMIQLKNQLNTHLPGYESLQDDALTLTVPETFQENISDPVDITDAMEFVKHFILLNSVSSTSCLLSNQNDEESTEKRCEVILKTVSNIFHYLRSEEGLRMGIEIVKNAVKGITGLFNVSLKKLNKDLLSMCLNFVDSLLVDSHQTIEINKVDDQHRRSILIQLVAEQKSLTVLILRRLLREITVISDFLEDLFSPDNENFSPLLHAENTYYVLQSTEGVLKILEQQNSTLNAFKIPKSLLLEWEKTTERSLSALGVHFPMYCIYVWNLKVIMKSLFKIDEEEE</sequence>
<keyword evidence="3" id="KW-0175">Coiled coil</keyword>
<dbReference type="Pfam" id="PF13971">
    <property type="entry name" value="Mei4"/>
    <property type="match status" value="1"/>
</dbReference>
<gene>
    <name evidence="4" type="ORF">HNY73_004310</name>
</gene>
<dbReference type="AlphaFoldDB" id="A0A8T0FNJ2"/>
<dbReference type="InterPro" id="IPR025888">
    <property type="entry name" value="MEI4"/>
</dbReference>
<reference evidence="4" key="1">
    <citation type="journal article" date="2020" name="bioRxiv">
        <title>Chromosome-level reference genome of the European wasp spider Argiope bruennichi: a resource for studies on range expansion and evolutionary adaptation.</title>
        <authorList>
            <person name="Sheffer M.M."/>
            <person name="Hoppe A."/>
            <person name="Krehenwinkel H."/>
            <person name="Uhl G."/>
            <person name="Kuss A.W."/>
            <person name="Jensen L."/>
            <person name="Jensen C."/>
            <person name="Gillespie R.G."/>
            <person name="Hoff K.J."/>
            <person name="Prost S."/>
        </authorList>
    </citation>
    <scope>NUCLEOTIDE SEQUENCE</scope>
</reference>
<organism evidence="4 5">
    <name type="scientific">Argiope bruennichi</name>
    <name type="common">Wasp spider</name>
    <name type="synonym">Aranea bruennichi</name>
    <dbReference type="NCBI Taxonomy" id="94029"/>
    <lineage>
        <taxon>Eukaryota</taxon>
        <taxon>Metazoa</taxon>
        <taxon>Ecdysozoa</taxon>
        <taxon>Arthropoda</taxon>
        <taxon>Chelicerata</taxon>
        <taxon>Arachnida</taxon>
        <taxon>Araneae</taxon>
        <taxon>Araneomorphae</taxon>
        <taxon>Entelegynae</taxon>
        <taxon>Araneoidea</taxon>
        <taxon>Araneidae</taxon>
        <taxon>Argiope</taxon>
    </lineage>
</organism>
<keyword evidence="5" id="KW-1185">Reference proteome</keyword>
<accession>A0A8T0FNJ2</accession>
<protein>
    <submittedName>
        <fullName evidence="4">Uncharacterized protein</fullName>
    </submittedName>
</protein>
<evidence type="ECO:0000313" key="4">
    <source>
        <dbReference type="EMBL" id="KAF8792747.1"/>
    </source>
</evidence>
<dbReference type="GO" id="GO:0006310">
    <property type="term" value="P:DNA recombination"/>
    <property type="evidence" value="ECO:0007669"/>
    <property type="project" value="InterPro"/>
</dbReference>
<dbReference type="PANTHER" id="PTHR28575">
    <property type="entry name" value="MEIOSIS-SPECIFIC PROTEIN MEI4"/>
    <property type="match status" value="1"/>
</dbReference>
<dbReference type="Proteomes" id="UP000807504">
    <property type="component" value="Unassembled WGS sequence"/>
</dbReference>
<reference evidence="4" key="2">
    <citation type="submission" date="2020-06" db="EMBL/GenBank/DDBJ databases">
        <authorList>
            <person name="Sheffer M."/>
        </authorList>
    </citation>
    <scope>NUCLEOTIDE SEQUENCE</scope>
</reference>
<comment type="similarity">
    <text evidence="2">Belongs to the MEI4L family.</text>
</comment>
<evidence type="ECO:0000256" key="2">
    <source>
        <dbReference type="ARBA" id="ARBA00093453"/>
    </source>
</evidence>
<evidence type="ECO:0000256" key="1">
    <source>
        <dbReference type="ARBA" id="ARBA00023254"/>
    </source>
</evidence>
<dbReference type="GO" id="GO:0000800">
    <property type="term" value="C:lateral element"/>
    <property type="evidence" value="ECO:0007669"/>
    <property type="project" value="TreeGrafter"/>
</dbReference>
<evidence type="ECO:0000313" key="5">
    <source>
        <dbReference type="Proteomes" id="UP000807504"/>
    </source>
</evidence>
<proteinExistence type="inferred from homology"/>
<dbReference type="GO" id="GO:0048477">
    <property type="term" value="P:oogenesis"/>
    <property type="evidence" value="ECO:0007669"/>
    <property type="project" value="TreeGrafter"/>
</dbReference>
<feature type="coiled-coil region" evidence="3">
    <location>
        <begin position="59"/>
        <end position="93"/>
    </location>
</feature>
<dbReference type="GO" id="GO:0007129">
    <property type="term" value="P:homologous chromosome pairing at meiosis"/>
    <property type="evidence" value="ECO:0007669"/>
    <property type="project" value="TreeGrafter"/>
</dbReference>